<evidence type="ECO:0000313" key="3">
    <source>
        <dbReference type="Proteomes" id="UP000321258"/>
    </source>
</evidence>
<proteinExistence type="predicted"/>
<comment type="caution">
    <text evidence="2">The sequence shown here is derived from an EMBL/GenBank/DDBJ whole genome shotgun (WGS) entry which is preliminary data.</text>
</comment>
<organism evidence="2 3">
    <name type="scientific">Methylobacterium haplocladii</name>
    <dbReference type="NCBI Taxonomy" id="1176176"/>
    <lineage>
        <taxon>Bacteria</taxon>
        <taxon>Pseudomonadati</taxon>
        <taxon>Pseudomonadota</taxon>
        <taxon>Alphaproteobacteria</taxon>
        <taxon>Hyphomicrobiales</taxon>
        <taxon>Methylobacteriaceae</taxon>
        <taxon>Methylobacterium</taxon>
    </lineage>
</organism>
<evidence type="ECO:0000256" key="1">
    <source>
        <dbReference type="SAM" id="MobiDB-lite"/>
    </source>
</evidence>
<feature type="region of interest" description="Disordered" evidence="1">
    <location>
        <begin position="91"/>
        <end position="190"/>
    </location>
</feature>
<name>A0A512IKQ0_9HYPH</name>
<feature type="compositionally biased region" description="Low complexity" evidence="1">
    <location>
        <begin position="162"/>
        <end position="190"/>
    </location>
</feature>
<dbReference type="AlphaFoldDB" id="A0A512IKQ0"/>
<dbReference type="EMBL" id="BJZT01000005">
    <property type="protein sequence ID" value="GEO98245.1"/>
    <property type="molecule type" value="Genomic_DNA"/>
</dbReference>
<feature type="compositionally biased region" description="Low complexity" evidence="1">
    <location>
        <begin position="92"/>
        <end position="106"/>
    </location>
</feature>
<evidence type="ECO:0000313" key="2">
    <source>
        <dbReference type="EMBL" id="GEO98245.1"/>
    </source>
</evidence>
<accession>A0A512IKQ0</accession>
<reference evidence="2 3" key="1">
    <citation type="submission" date="2019-07" db="EMBL/GenBank/DDBJ databases">
        <title>Whole genome shotgun sequence of Methylobacterium haplocladii NBRC 107714.</title>
        <authorList>
            <person name="Hosoyama A."/>
            <person name="Uohara A."/>
            <person name="Ohji S."/>
            <person name="Ichikawa N."/>
        </authorList>
    </citation>
    <scope>NUCLEOTIDE SEQUENCE [LARGE SCALE GENOMIC DNA]</scope>
    <source>
        <strain evidence="2 3">NBRC 107714</strain>
    </source>
</reference>
<protein>
    <submittedName>
        <fullName evidence="2">Uncharacterized protein</fullName>
    </submittedName>
</protein>
<gene>
    <name evidence="2" type="ORF">MHA02_06330</name>
</gene>
<dbReference type="RefSeq" id="WP_147076511.1">
    <property type="nucleotide sequence ID" value="NZ_BJZT01000005.1"/>
</dbReference>
<feature type="compositionally biased region" description="Low complexity" evidence="1">
    <location>
        <begin position="114"/>
        <end position="134"/>
    </location>
</feature>
<keyword evidence="3" id="KW-1185">Reference proteome</keyword>
<sequence>MSRFFTPRGRILPGPLKIQQQAERRSPVPVTPLALTSAAIAAGLLLMPQLSPRLSVDPTPMVEHADTVPAEPEGRLYARAEPVDVVATPVSAEPARAGAAPARPAPIVSNASESAPVSSTRAAPSSTPAADASPFQLGLLPVLQADGGDLDSAPTPAGGPQRTAPKSTSRRAAAATRGDGVVATGGPVQP</sequence>
<dbReference type="Proteomes" id="UP000321258">
    <property type="component" value="Unassembled WGS sequence"/>
</dbReference>